<dbReference type="InterPro" id="IPR011029">
    <property type="entry name" value="DEATH-like_dom_sf"/>
</dbReference>
<dbReference type="Gene3D" id="1.10.533.10">
    <property type="entry name" value="Death Domain, Fas"/>
    <property type="match status" value="1"/>
</dbReference>
<dbReference type="PANTHER" id="PTHR22797">
    <property type="entry name" value="CARD6/NUCLEOLAR PROTEIN 3"/>
    <property type="match status" value="1"/>
</dbReference>
<sequence length="181" mass="20537">SIPASEAPIYEIIRKGRKQLIDILQKDIDCVLDDLRSEIVITKEEYEGLEKIKDSKKKSRELLILIQEKGEAACSQFLECLEVACPASKHALQVQKHGESHYSSQILKTFRYIFLLPCYHNIHMSFSSPDLACCITANVQNVYPILLETSLFLGCSVGDEESKIQKHPEEEKIDLEISNPT</sequence>
<dbReference type="Pfam" id="PF00619">
    <property type="entry name" value="CARD"/>
    <property type="match status" value="1"/>
</dbReference>
<dbReference type="InterPro" id="IPR001315">
    <property type="entry name" value="CARD"/>
</dbReference>
<dbReference type="GO" id="GO:0042981">
    <property type="term" value="P:regulation of apoptotic process"/>
    <property type="evidence" value="ECO:0007669"/>
    <property type="project" value="InterPro"/>
</dbReference>
<evidence type="ECO:0000313" key="3">
    <source>
        <dbReference type="Proteomes" id="UP000472272"/>
    </source>
</evidence>
<dbReference type="GeneTree" id="ENSGT00950000185058"/>
<proteinExistence type="predicted"/>
<dbReference type="CDD" id="cd01671">
    <property type="entry name" value="CARD"/>
    <property type="match status" value="1"/>
</dbReference>
<dbReference type="AlphaFoldDB" id="A0A670JKS2"/>
<reference evidence="2 3" key="1">
    <citation type="journal article" date="2019" name="Proc. Natl. Acad. Sci. U.S.A.">
        <title>Regulatory changes in pterin and carotenoid genes underlie balanced color polymorphisms in the wall lizard.</title>
        <authorList>
            <person name="Andrade P."/>
            <person name="Pinho C."/>
            <person name="Perez I de Lanuza G."/>
            <person name="Afonso S."/>
            <person name="Brejcha J."/>
            <person name="Rubin C.J."/>
            <person name="Wallerman O."/>
            <person name="Pereira P."/>
            <person name="Sabatino S.J."/>
            <person name="Bellati A."/>
            <person name="Pellitteri-Rosa D."/>
            <person name="Bosakova Z."/>
            <person name="Bunikis I."/>
            <person name="Carretero M.A."/>
            <person name="Feiner N."/>
            <person name="Marsik P."/>
            <person name="Pauperio F."/>
            <person name="Salvi D."/>
            <person name="Soler L."/>
            <person name="While G.M."/>
            <person name="Uller T."/>
            <person name="Font E."/>
            <person name="Andersson L."/>
            <person name="Carneiro M."/>
        </authorList>
    </citation>
    <scope>NUCLEOTIDE SEQUENCE</scope>
</reference>
<protein>
    <recommendedName>
        <fullName evidence="1">CARD domain-containing protein</fullName>
    </recommendedName>
</protein>
<feature type="domain" description="CARD" evidence="1">
    <location>
        <begin position="5"/>
        <end position="82"/>
    </location>
</feature>
<dbReference type="PROSITE" id="PS50209">
    <property type="entry name" value="CARD"/>
    <property type="match status" value="1"/>
</dbReference>
<evidence type="ECO:0000259" key="1">
    <source>
        <dbReference type="PROSITE" id="PS50209"/>
    </source>
</evidence>
<organism evidence="2 3">
    <name type="scientific">Podarcis muralis</name>
    <name type="common">Wall lizard</name>
    <name type="synonym">Lacerta muralis</name>
    <dbReference type="NCBI Taxonomy" id="64176"/>
    <lineage>
        <taxon>Eukaryota</taxon>
        <taxon>Metazoa</taxon>
        <taxon>Chordata</taxon>
        <taxon>Craniata</taxon>
        <taxon>Vertebrata</taxon>
        <taxon>Euteleostomi</taxon>
        <taxon>Lepidosauria</taxon>
        <taxon>Squamata</taxon>
        <taxon>Bifurcata</taxon>
        <taxon>Unidentata</taxon>
        <taxon>Episquamata</taxon>
        <taxon>Laterata</taxon>
        <taxon>Lacertibaenia</taxon>
        <taxon>Lacertidae</taxon>
        <taxon>Podarcis</taxon>
    </lineage>
</organism>
<accession>A0A670JKS2</accession>
<dbReference type="SMART" id="SM00114">
    <property type="entry name" value="CARD"/>
    <property type="match status" value="1"/>
</dbReference>
<dbReference type="PANTHER" id="PTHR22797:SF36">
    <property type="entry name" value="CASPASE RECRUITMENT DOMAIN-CONTAINING PROTEIN 6"/>
    <property type="match status" value="1"/>
</dbReference>
<evidence type="ECO:0000313" key="2">
    <source>
        <dbReference type="Ensembl" id="ENSPMRP00000024560.1"/>
    </source>
</evidence>
<dbReference type="Ensembl" id="ENSPMRT00000026059.1">
    <property type="protein sequence ID" value="ENSPMRP00000024560.1"/>
    <property type="gene ID" value="ENSPMRG00000015870.1"/>
</dbReference>
<dbReference type="Proteomes" id="UP000472272">
    <property type="component" value="Chromosome 13"/>
</dbReference>
<keyword evidence="3" id="KW-1185">Reference proteome</keyword>
<dbReference type="InterPro" id="IPR052685">
    <property type="entry name" value="Apoptosis_Repressor_CARD"/>
</dbReference>
<reference evidence="2" key="3">
    <citation type="submission" date="2025-09" db="UniProtKB">
        <authorList>
            <consortium name="Ensembl"/>
        </authorList>
    </citation>
    <scope>IDENTIFICATION</scope>
</reference>
<reference evidence="2" key="2">
    <citation type="submission" date="2025-08" db="UniProtKB">
        <authorList>
            <consortium name="Ensembl"/>
        </authorList>
    </citation>
    <scope>IDENTIFICATION</scope>
</reference>
<name>A0A670JKS2_PODMU</name>
<dbReference type="SUPFAM" id="SSF47986">
    <property type="entry name" value="DEATH domain"/>
    <property type="match status" value="1"/>
</dbReference>